<dbReference type="EMBL" id="JAGVWF010000058">
    <property type="protein sequence ID" value="MBS3059576.1"/>
    <property type="molecule type" value="Genomic_DNA"/>
</dbReference>
<evidence type="ECO:0000313" key="3">
    <source>
        <dbReference type="EMBL" id="MBS3059576.1"/>
    </source>
</evidence>
<evidence type="ECO:0000313" key="4">
    <source>
        <dbReference type="Proteomes" id="UP000683213"/>
    </source>
</evidence>
<dbReference type="InterPro" id="IPR000988">
    <property type="entry name" value="Ribosomal_eL24-rel_N"/>
</dbReference>
<evidence type="ECO:0000256" key="1">
    <source>
        <dbReference type="ARBA" id="ARBA00005647"/>
    </source>
</evidence>
<gene>
    <name evidence="3" type="ORF">J4224_04095</name>
</gene>
<dbReference type="SUPFAM" id="SSF57716">
    <property type="entry name" value="Glucocorticoid receptor-like (DNA-binding domain)"/>
    <property type="match status" value="1"/>
</dbReference>
<dbReference type="Pfam" id="PF01246">
    <property type="entry name" value="Ribosomal_L24e"/>
    <property type="match status" value="1"/>
</dbReference>
<name>A0A8T4L9F3_9ARCH</name>
<dbReference type="AlphaFoldDB" id="A0A8T4L9F3"/>
<feature type="domain" description="Large ribosomal subunit protein eL24-related N-terminal" evidence="2">
    <location>
        <begin position="1"/>
        <end position="43"/>
    </location>
</feature>
<dbReference type="Proteomes" id="UP000683213">
    <property type="component" value="Unassembled WGS sequence"/>
</dbReference>
<dbReference type="Gene3D" id="2.30.170.20">
    <property type="entry name" value="Ribosomal protein L24e"/>
    <property type="match status" value="1"/>
</dbReference>
<accession>A0A8T4L9F3</accession>
<protein>
    <recommendedName>
        <fullName evidence="2">Large ribosomal subunit protein eL24-related N-terminal domain-containing protein</fullName>
    </recommendedName>
</protein>
<dbReference type="InterPro" id="IPR038630">
    <property type="entry name" value="L24e/L24_sf"/>
</dbReference>
<proteinExistence type="inferred from homology"/>
<comment type="caution">
    <text evidence="3">The sequence shown here is derived from an EMBL/GenBank/DDBJ whole genome shotgun (WGS) entry which is preliminary data.</text>
</comment>
<comment type="similarity">
    <text evidence="1">Belongs to the eukaryotic ribosomal protein eL24 family.</text>
</comment>
<organism evidence="3 4">
    <name type="scientific">Candidatus Iainarchaeum sp</name>
    <dbReference type="NCBI Taxonomy" id="3101447"/>
    <lineage>
        <taxon>Archaea</taxon>
        <taxon>Candidatus Iainarchaeota</taxon>
        <taxon>Candidatus Iainarchaeia</taxon>
        <taxon>Candidatus Iainarchaeales</taxon>
        <taxon>Candidatus Iainarchaeaceae</taxon>
        <taxon>Candidatus Iainarchaeum</taxon>
    </lineage>
</organism>
<sequence>MFVRKDGSYENFCSNKCDKNMVKLNRNPQKTKWTEAHYRAKEARKGK</sequence>
<reference evidence="3" key="1">
    <citation type="submission" date="2021-03" db="EMBL/GenBank/DDBJ databases">
        <authorList>
            <person name="Jaffe A."/>
        </authorList>
    </citation>
    <scope>NUCLEOTIDE SEQUENCE</scope>
    <source>
        <strain evidence="3">RIFCSPHIGHO2_01_FULL_GW2011_AR10_43_9</strain>
    </source>
</reference>
<evidence type="ECO:0000259" key="2">
    <source>
        <dbReference type="Pfam" id="PF01246"/>
    </source>
</evidence>
<reference evidence="3" key="2">
    <citation type="submission" date="2021-05" db="EMBL/GenBank/DDBJ databases">
        <title>Protein family content uncovers lineage relationships and bacterial pathway maintenance mechanisms in DPANN archaea.</title>
        <authorList>
            <person name="Castelle C.J."/>
            <person name="Meheust R."/>
            <person name="Jaffe A.L."/>
            <person name="Seitz K."/>
            <person name="Gong X."/>
            <person name="Baker B.J."/>
            <person name="Banfield J.F."/>
        </authorList>
    </citation>
    <scope>NUCLEOTIDE SEQUENCE</scope>
    <source>
        <strain evidence="3">RIFCSPHIGHO2_01_FULL_GW2011_AR10_43_9</strain>
    </source>
</reference>